<dbReference type="EMBL" id="CACRXK020001642">
    <property type="protein sequence ID" value="CAB3990326.1"/>
    <property type="molecule type" value="Genomic_DNA"/>
</dbReference>
<feature type="region of interest" description="Disordered" evidence="1">
    <location>
        <begin position="1"/>
        <end position="28"/>
    </location>
</feature>
<evidence type="ECO:0000313" key="3">
    <source>
        <dbReference type="Proteomes" id="UP001152795"/>
    </source>
</evidence>
<reference evidence="2" key="1">
    <citation type="submission" date="2020-04" db="EMBL/GenBank/DDBJ databases">
        <authorList>
            <person name="Alioto T."/>
            <person name="Alioto T."/>
            <person name="Gomez Garrido J."/>
        </authorList>
    </citation>
    <scope>NUCLEOTIDE SEQUENCE</scope>
    <source>
        <strain evidence="2">A484AB</strain>
    </source>
</reference>
<sequence length="608" mass="68749">SDIVQCPTEKAQNRSHVDEQYLRESSEDLDDTEFDSQLAVEESHQAECNGLLLVIFSPTLLNNHLTIILASYQTVNFFIDFKGIEYDEEPSTSTPKGKLNCFLAARDVSPIRTSMMTPWEEAAGRTKRHYLWKARQVVFATLGEIAPNNSEMLFRAIKERQLDENDNTDCMLLEALTACYENASHWSSRRQILSIFADKKHIRIKVPPEKLDHFLAFITSARVIQDLPFGEKTLKLSTTEIKIPNVIRNSIPEQIIQQYQSYSEGGRAFDDMVTVVDKLGDVYELGLTWSKEQIRKPKLAKHYFKSDYKVHVSSTSRVPDHCRPYALSLANDSNFTTTCNHQHDLVCDRCNLFPAVVQELELQVEKARIPHKDKEEMKFVVAQSKKNIEAWKAHILRFINQDEARLDILKAVDDSSVLVVLDWAMKFIPRKYRESQADWFGKRGLSWHISVAMKKPPGKTLQTLTLVHVFQKSNQDSLYVLAVIDDVIEKLKTAIPGLKSVSFRQDNAGCYHSAATILGIHQLAIKHNVCVRMDFCDPQGGKGPCDRKAASIKNHMRSYLNSGHDISSAQDMKSAIESNGGVRGVATILCGPLTCPTMDAALLSRFSA</sequence>
<organism evidence="2 3">
    <name type="scientific">Paramuricea clavata</name>
    <name type="common">Red gorgonian</name>
    <name type="synonym">Violescent sea-whip</name>
    <dbReference type="NCBI Taxonomy" id="317549"/>
    <lineage>
        <taxon>Eukaryota</taxon>
        <taxon>Metazoa</taxon>
        <taxon>Cnidaria</taxon>
        <taxon>Anthozoa</taxon>
        <taxon>Octocorallia</taxon>
        <taxon>Malacalcyonacea</taxon>
        <taxon>Plexauridae</taxon>
        <taxon>Paramuricea</taxon>
    </lineage>
</organism>
<protein>
    <submittedName>
        <fullName evidence="2">Uncharacterized protein</fullName>
    </submittedName>
</protein>
<name>A0A6S7GLS7_PARCT</name>
<dbReference type="Proteomes" id="UP001152795">
    <property type="component" value="Unassembled WGS sequence"/>
</dbReference>
<dbReference type="PANTHER" id="PTHR33845:SF1">
    <property type="entry name" value="C2H2-TYPE DOMAIN-CONTAINING PROTEIN"/>
    <property type="match status" value="1"/>
</dbReference>
<evidence type="ECO:0000256" key="1">
    <source>
        <dbReference type="SAM" id="MobiDB-lite"/>
    </source>
</evidence>
<gene>
    <name evidence="2" type="ORF">PACLA_8A016460</name>
</gene>
<comment type="caution">
    <text evidence="2">The sequence shown here is derived from an EMBL/GenBank/DDBJ whole genome shotgun (WGS) entry which is preliminary data.</text>
</comment>
<evidence type="ECO:0000313" key="2">
    <source>
        <dbReference type="EMBL" id="CAB3990326.1"/>
    </source>
</evidence>
<feature type="non-terminal residue" evidence="2">
    <location>
        <position position="1"/>
    </location>
</feature>
<proteinExistence type="predicted"/>
<keyword evidence="3" id="KW-1185">Reference proteome</keyword>
<accession>A0A6S7GLS7</accession>
<dbReference type="OrthoDB" id="5989638at2759"/>
<dbReference type="PANTHER" id="PTHR33845">
    <property type="entry name" value="C2H2-TYPE DOMAIN-CONTAINING PROTEIN"/>
    <property type="match status" value="1"/>
</dbReference>
<dbReference type="AlphaFoldDB" id="A0A6S7GLS7"/>
<feature type="compositionally biased region" description="Basic and acidic residues" evidence="1">
    <location>
        <begin position="11"/>
        <end position="26"/>
    </location>
</feature>